<evidence type="ECO:0000256" key="3">
    <source>
        <dbReference type="ARBA" id="ARBA00022723"/>
    </source>
</evidence>
<dbReference type="InterPro" id="IPR012675">
    <property type="entry name" value="Beta-grasp_dom_sf"/>
</dbReference>
<keyword evidence="2" id="KW-0001">2Fe-2S</keyword>
<evidence type="ECO:0000256" key="2">
    <source>
        <dbReference type="ARBA" id="ARBA00022714"/>
    </source>
</evidence>
<dbReference type="Gene3D" id="2.30.110.10">
    <property type="entry name" value="Electron Transport, Fmn-binding Protein, Chain A"/>
    <property type="match status" value="1"/>
</dbReference>
<dbReference type="Pfam" id="PF01243">
    <property type="entry name" value="PNPOx_N"/>
    <property type="match status" value="1"/>
</dbReference>
<dbReference type="Pfam" id="PF00111">
    <property type="entry name" value="Fer2"/>
    <property type="match status" value="1"/>
</dbReference>
<dbReference type="PRINTS" id="PR00409">
    <property type="entry name" value="PHDIOXRDTASE"/>
</dbReference>
<feature type="domain" description="FAD-binding FR-type" evidence="8">
    <location>
        <begin position="210"/>
        <end position="316"/>
    </location>
</feature>
<dbReference type="CDD" id="cd00207">
    <property type="entry name" value="fer2"/>
    <property type="match status" value="1"/>
</dbReference>
<dbReference type="CDD" id="cd06185">
    <property type="entry name" value="PDR_like"/>
    <property type="match status" value="1"/>
</dbReference>
<organism evidence="9 10">
    <name type="scientific">SAR86 cluster bacterium</name>
    <dbReference type="NCBI Taxonomy" id="2030880"/>
    <lineage>
        <taxon>Bacteria</taxon>
        <taxon>Pseudomonadati</taxon>
        <taxon>Pseudomonadota</taxon>
        <taxon>Gammaproteobacteria</taxon>
        <taxon>SAR86 cluster</taxon>
    </lineage>
</organism>
<dbReference type="InterPro" id="IPR011576">
    <property type="entry name" value="Pyridox_Oxase_N"/>
</dbReference>
<dbReference type="GO" id="GO:0051537">
    <property type="term" value="F:2 iron, 2 sulfur cluster binding"/>
    <property type="evidence" value="ECO:0007669"/>
    <property type="project" value="UniProtKB-KW"/>
</dbReference>
<dbReference type="PANTHER" id="PTHR47354:SF1">
    <property type="entry name" value="CARNITINE MONOOXYGENASE REDUCTASE SUBUNIT"/>
    <property type="match status" value="1"/>
</dbReference>
<dbReference type="InterPro" id="IPR050415">
    <property type="entry name" value="MRET"/>
</dbReference>
<gene>
    <name evidence="9" type="ORF">COB20_12920</name>
</gene>
<dbReference type="InterPro" id="IPR039261">
    <property type="entry name" value="FNR_nucleotide-bd"/>
</dbReference>
<dbReference type="PANTHER" id="PTHR47354">
    <property type="entry name" value="NADH OXIDOREDUCTASE HCR"/>
    <property type="match status" value="1"/>
</dbReference>
<evidence type="ECO:0000259" key="8">
    <source>
        <dbReference type="PROSITE" id="PS51384"/>
    </source>
</evidence>
<dbReference type="EMBL" id="NVUL01000075">
    <property type="protein sequence ID" value="PCI75419.1"/>
    <property type="molecule type" value="Genomic_DNA"/>
</dbReference>
<dbReference type="InterPro" id="IPR017938">
    <property type="entry name" value="Riboflavin_synthase-like_b-brl"/>
</dbReference>
<keyword evidence="1" id="KW-0285">Flavoprotein</keyword>
<evidence type="ECO:0000313" key="9">
    <source>
        <dbReference type="EMBL" id="PCI75419.1"/>
    </source>
</evidence>
<dbReference type="InterPro" id="IPR036010">
    <property type="entry name" value="2Fe-2S_ferredoxin-like_sf"/>
</dbReference>
<dbReference type="AlphaFoldDB" id="A0A2A4X033"/>
<evidence type="ECO:0000256" key="1">
    <source>
        <dbReference type="ARBA" id="ARBA00022630"/>
    </source>
</evidence>
<keyword evidence="4" id="KW-0560">Oxidoreductase</keyword>
<dbReference type="SUPFAM" id="SSF54292">
    <property type="entry name" value="2Fe-2S ferredoxin-like"/>
    <property type="match status" value="1"/>
</dbReference>
<evidence type="ECO:0000313" key="10">
    <source>
        <dbReference type="Proteomes" id="UP000218767"/>
    </source>
</evidence>
<comment type="caution">
    <text evidence="9">The sequence shown here is derived from an EMBL/GenBank/DDBJ whole genome shotgun (WGS) entry which is preliminary data.</text>
</comment>
<dbReference type="GO" id="GO:0016491">
    <property type="term" value="F:oxidoreductase activity"/>
    <property type="evidence" value="ECO:0007669"/>
    <property type="project" value="UniProtKB-KW"/>
</dbReference>
<feature type="domain" description="2Fe-2S ferredoxin-type" evidence="7">
    <location>
        <begin position="440"/>
        <end position="527"/>
    </location>
</feature>
<dbReference type="Proteomes" id="UP000218767">
    <property type="component" value="Unassembled WGS sequence"/>
</dbReference>
<keyword evidence="6" id="KW-0411">Iron-sulfur</keyword>
<dbReference type="InterPro" id="IPR006058">
    <property type="entry name" value="2Fe2S_fd_BS"/>
</dbReference>
<keyword evidence="3" id="KW-0479">Metal-binding</keyword>
<dbReference type="InterPro" id="IPR012349">
    <property type="entry name" value="Split_barrel_FMN-bd"/>
</dbReference>
<evidence type="ECO:0000256" key="6">
    <source>
        <dbReference type="ARBA" id="ARBA00023014"/>
    </source>
</evidence>
<dbReference type="GO" id="GO:0046872">
    <property type="term" value="F:metal ion binding"/>
    <property type="evidence" value="ECO:0007669"/>
    <property type="project" value="UniProtKB-KW"/>
</dbReference>
<name>A0A2A4X033_9GAMM</name>
<dbReference type="SUPFAM" id="SSF63380">
    <property type="entry name" value="Riboflavin synthase domain-like"/>
    <property type="match status" value="1"/>
</dbReference>
<reference evidence="10" key="1">
    <citation type="submission" date="2017-08" db="EMBL/GenBank/DDBJ databases">
        <title>A dynamic microbial community with high functional redundancy inhabits the cold, oxic subseafloor aquifer.</title>
        <authorList>
            <person name="Tully B.J."/>
            <person name="Wheat C.G."/>
            <person name="Glazer B.T."/>
            <person name="Huber J.A."/>
        </authorList>
    </citation>
    <scope>NUCLEOTIDE SEQUENCE [LARGE SCALE GENOMIC DNA]</scope>
</reference>
<dbReference type="InterPro" id="IPR017927">
    <property type="entry name" value="FAD-bd_FR_type"/>
</dbReference>
<dbReference type="InterPro" id="IPR001041">
    <property type="entry name" value="2Fe-2S_ferredoxin-type"/>
</dbReference>
<keyword evidence="5" id="KW-0408">Iron</keyword>
<dbReference type="Gene3D" id="2.40.30.10">
    <property type="entry name" value="Translation factors"/>
    <property type="match status" value="1"/>
</dbReference>
<dbReference type="SUPFAM" id="SSF52343">
    <property type="entry name" value="Ferredoxin reductase-like, C-terminal NADP-linked domain"/>
    <property type="match status" value="1"/>
</dbReference>
<evidence type="ECO:0000259" key="7">
    <source>
        <dbReference type="PROSITE" id="PS51085"/>
    </source>
</evidence>
<proteinExistence type="predicted"/>
<protein>
    <submittedName>
        <fullName evidence="9">Pyridoxamine 5'-phosphate oxidase</fullName>
    </submittedName>
</protein>
<dbReference type="PROSITE" id="PS00197">
    <property type="entry name" value="2FE2S_FER_1"/>
    <property type="match status" value="1"/>
</dbReference>
<dbReference type="Gene3D" id="3.10.20.30">
    <property type="match status" value="1"/>
</dbReference>
<evidence type="ECO:0000256" key="5">
    <source>
        <dbReference type="ARBA" id="ARBA00023004"/>
    </source>
</evidence>
<evidence type="ECO:0000256" key="4">
    <source>
        <dbReference type="ARBA" id="ARBA00023002"/>
    </source>
</evidence>
<dbReference type="PROSITE" id="PS51384">
    <property type="entry name" value="FAD_FR"/>
    <property type="match status" value="1"/>
</dbReference>
<sequence length="527" mass="58373">MGHKFAEIAFTDSVKDVQSEQNSRAGYVNMEQGEGFNFLLSDQEKKFITQRDSFYMASVSETDWPYVQHRGGPQGFIKIIDQQTIGFADYSGNRQYVSAGNFRKNDRVAIIFMDYPNRRRLKLLGRVRVIEDSELETLARLESPEYRAVVERGFLIHVEAFDWNCPQHITPRYTDNDVQALLEPLQEENRILKQESDSNIPVNSSTPIGHGALELVVSGIRQLTPQVRSYELTSAQGNKLPEFGAGSHIQIPIRLDSGKVVYRHYSISSDPSNLATYEIAVRRDDKGTGGSMAVHQNMQLGLHLNCTLPENNFALHEDSRPAVLIAGGIGVTPIKAMASELGARGVDFEIHFAGRNVEEMPFHNVLQESYGDKYLIYSGAEENRLDINRLLSTVPPDSVIYTCGPIGLLDDVFSQAKIVGMDIERLRFERFVAAVGENAKAVVVNLKKSGTTVSVAKDQTILDAILDAGVDIPYSCKAGVCGSCATEVLGGKVDHFDGVLSEGDKTERKLMCPCVSRAKTESLDLML</sequence>
<accession>A0A2A4X033</accession>
<dbReference type="Gene3D" id="3.40.50.80">
    <property type="entry name" value="Nucleotide-binding domain of ferredoxin-NADP reductase (FNR) module"/>
    <property type="match status" value="1"/>
</dbReference>
<dbReference type="SUPFAM" id="SSF50475">
    <property type="entry name" value="FMN-binding split barrel"/>
    <property type="match status" value="1"/>
</dbReference>
<dbReference type="PROSITE" id="PS51085">
    <property type="entry name" value="2FE2S_FER_2"/>
    <property type="match status" value="1"/>
</dbReference>